<dbReference type="Proteomes" id="UP000241618">
    <property type="component" value="Unassembled WGS sequence"/>
</dbReference>
<dbReference type="Proteomes" id="UP000241405">
    <property type="component" value="Unassembled WGS sequence"/>
</dbReference>
<gene>
    <name evidence="2" type="ORF">C9J18_12335</name>
    <name evidence="1" type="ORF">CTM96_00585</name>
</gene>
<keyword evidence="3" id="KW-1185">Reference proteome</keyword>
<dbReference type="EMBL" id="PYMP01000011">
    <property type="protein sequence ID" value="PSU51345.1"/>
    <property type="molecule type" value="Genomic_DNA"/>
</dbReference>
<evidence type="ECO:0000313" key="3">
    <source>
        <dbReference type="Proteomes" id="UP000241405"/>
    </source>
</evidence>
<evidence type="ECO:0000313" key="1">
    <source>
        <dbReference type="EMBL" id="PSU27830.1"/>
    </source>
</evidence>
<evidence type="ECO:0000313" key="2">
    <source>
        <dbReference type="EMBL" id="PSU51345.1"/>
    </source>
</evidence>
<reference evidence="3 4" key="1">
    <citation type="submission" date="2018-03" db="EMBL/GenBank/DDBJ databases">
        <title>Whole genome sequencing of Histamine producing bacteria.</title>
        <authorList>
            <person name="Butler K."/>
        </authorList>
    </citation>
    <scope>NUCLEOTIDE SEQUENCE [LARGE SCALE GENOMIC DNA]</scope>
    <source>
        <strain evidence="2 4">FS-6.1</strain>
        <strain evidence="1 3">FS-6.2</strain>
    </source>
</reference>
<accession>A0A2T3JQL6</accession>
<dbReference type="OrthoDB" id="9990279at2"/>
<evidence type="ECO:0000313" key="4">
    <source>
        <dbReference type="Proteomes" id="UP000241618"/>
    </source>
</evidence>
<protein>
    <submittedName>
        <fullName evidence="2">Uncharacterized protein</fullName>
    </submittedName>
</protein>
<name>A0A2T3JQL6_PHOPO</name>
<dbReference type="AlphaFoldDB" id="A0A2T3JQL6"/>
<proteinExistence type="predicted"/>
<dbReference type="EMBL" id="PYMO01000001">
    <property type="protein sequence ID" value="PSU27830.1"/>
    <property type="molecule type" value="Genomic_DNA"/>
</dbReference>
<sequence>MSLNSGATHQVAHVELIKLLEKLLWKKHFYLDAAIQSNMLRQKQGDTIQTVTIYCKESP</sequence>
<comment type="caution">
    <text evidence="2">The sequence shown here is derived from an EMBL/GenBank/DDBJ whole genome shotgun (WGS) entry which is preliminary data.</text>
</comment>
<organism evidence="2 4">
    <name type="scientific">Photobacterium phosphoreum</name>
    <dbReference type="NCBI Taxonomy" id="659"/>
    <lineage>
        <taxon>Bacteria</taxon>
        <taxon>Pseudomonadati</taxon>
        <taxon>Pseudomonadota</taxon>
        <taxon>Gammaproteobacteria</taxon>
        <taxon>Vibrionales</taxon>
        <taxon>Vibrionaceae</taxon>
        <taxon>Photobacterium</taxon>
    </lineage>
</organism>